<dbReference type="STRING" id="218672.SAMN04489759_104360"/>
<evidence type="ECO:0000313" key="4">
    <source>
        <dbReference type="Proteomes" id="UP000199399"/>
    </source>
</evidence>
<feature type="signal peptide" evidence="2">
    <location>
        <begin position="1"/>
        <end position="35"/>
    </location>
</feature>
<accession>A0A1G7REL1</accession>
<gene>
    <name evidence="3" type="ORF">SAMN04489759_104360</name>
</gene>
<protein>
    <submittedName>
        <fullName evidence="3">P-type conjugative transfer protein TrbJ</fullName>
    </submittedName>
</protein>
<dbReference type="NCBIfam" id="NF010448">
    <property type="entry name" value="PRK13874.1"/>
    <property type="match status" value="1"/>
</dbReference>
<dbReference type="AlphaFoldDB" id="A0A1G7REL1"/>
<dbReference type="InterPro" id="IPR014147">
    <property type="entry name" value="T4SS_TrbJ"/>
</dbReference>
<dbReference type="OrthoDB" id="9807335at2"/>
<feature type="coiled-coil region" evidence="1">
    <location>
        <begin position="55"/>
        <end position="114"/>
    </location>
</feature>
<keyword evidence="4" id="KW-1185">Reference proteome</keyword>
<dbReference type="RefSeq" id="WP_093741878.1">
    <property type="nucleotide sequence ID" value="NZ_FNBP01000004.1"/>
</dbReference>
<evidence type="ECO:0000313" key="3">
    <source>
        <dbReference type="EMBL" id="SDG09217.1"/>
    </source>
</evidence>
<keyword evidence="1" id="KW-0175">Coiled coil</keyword>
<keyword evidence="2" id="KW-0732">Signal</keyword>
<dbReference type="EMBL" id="FNBP01000004">
    <property type="protein sequence ID" value="SDG09217.1"/>
    <property type="molecule type" value="Genomic_DNA"/>
</dbReference>
<evidence type="ECO:0000256" key="2">
    <source>
        <dbReference type="SAM" id="SignalP"/>
    </source>
</evidence>
<dbReference type="NCBIfam" id="TIGR02780">
    <property type="entry name" value="TrbJ_Ti"/>
    <property type="match status" value="1"/>
</dbReference>
<feature type="chain" id="PRO_5011712610" evidence="2">
    <location>
        <begin position="36"/>
        <end position="260"/>
    </location>
</feature>
<organism evidence="3 4">
    <name type="scientific">Sulfitobacter delicatus</name>
    <dbReference type="NCBI Taxonomy" id="218672"/>
    <lineage>
        <taxon>Bacteria</taxon>
        <taxon>Pseudomonadati</taxon>
        <taxon>Pseudomonadota</taxon>
        <taxon>Alphaproteobacteria</taxon>
        <taxon>Rhodobacterales</taxon>
        <taxon>Roseobacteraceae</taxon>
        <taxon>Sulfitobacter</taxon>
    </lineage>
</organism>
<dbReference type="Proteomes" id="UP000199399">
    <property type="component" value="Unassembled WGS sequence"/>
</dbReference>
<proteinExistence type="predicted"/>
<evidence type="ECO:0000256" key="1">
    <source>
        <dbReference type="SAM" id="Coils"/>
    </source>
</evidence>
<reference evidence="4" key="1">
    <citation type="submission" date="2016-10" db="EMBL/GenBank/DDBJ databases">
        <authorList>
            <person name="Varghese N."/>
            <person name="Submissions S."/>
        </authorList>
    </citation>
    <scope>NUCLEOTIDE SEQUENCE [LARGE SCALE GENOMIC DNA]</scope>
    <source>
        <strain evidence="4">DSM 16477</strain>
    </source>
</reference>
<name>A0A1G7REL1_9RHOB</name>
<sequence length="260" mass="27403">MTHNPERPARPRKLAAALIASALVLTPVLTTPAQAFFFGAGGRIVYDPRNHAENILSAARALEQINNQIAQIQNQAQMLMNDALNLANLPHSSLAQLQDAIGETQRLLADAQSLAFDVATIEQAFAQDYGAAAAQGDFDAMIAGARERWETSVAGLEDSLRVQAGVVGNIDGARSQMDALIRESQGAVGALQVAQAGNQLLALQSTQIADLTAALAAQNRAEALEAARIASAEAQGRENLARFLDYGGGYSPGTVRLFGE</sequence>